<evidence type="ECO:0000256" key="3">
    <source>
        <dbReference type="ARBA" id="ARBA00022741"/>
    </source>
</evidence>
<evidence type="ECO:0000256" key="2">
    <source>
        <dbReference type="ARBA" id="ARBA00011963"/>
    </source>
</evidence>
<comment type="catalytic activity">
    <reaction evidence="6">
        <text>UDP-N-acetyl-alpha-D-glucosamine + ATP = UDP-N-acetyl-alpha-D-glucosamine 3'-phosphate + ADP + H(+)</text>
        <dbReference type="Rhea" id="RHEA:32671"/>
        <dbReference type="ChEBI" id="CHEBI:15378"/>
        <dbReference type="ChEBI" id="CHEBI:30616"/>
        <dbReference type="ChEBI" id="CHEBI:57705"/>
        <dbReference type="ChEBI" id="CHEBI:64353"/>
        <dbReference type="ChEBI" id="CHEBI:456216"/>
        <dbReference type="EC" id="2.7.1.176"/>
    </reaction>
</comment>
<dbReference type="GO" id="GO:0005524">
    <property type="term" value="F:ATP binding"/>
    <property type="evidence" value="ECO:0007669"/>
    <property type="project" value="UniProtKB-KW"/>
</dbReference>
<comment type="similarity">
    <text evidence="1">Belongs to the zeta toxin family.</text>
</comment>
<evidence type="ECO:0000259" key="7">
    <source>
        <dbReference type="Pfam" id="PF06414"/>
    </source>
</evidence>
<keyword evidence="9" id="KW-1185">Reference proteome</keyword>
<dbReference type="SUPFAM" id="SSF52540">
    <property type="entry name" value="P-loop containing nucleoside triphosphate hydrolases"/>
    <property type="match status" value="1"/>
</dbReference>
<accession>A0A4P6EWL1</accession>
<sequence length="283" mass="30400">MRSTRFLTSMSDLRGSTHAAACVAVRGGAPLDSLLTRGEQRRLVREARDWYLNVHAGNVTRQGTCVVATAGPPGAGKSSVLPAAVPDLGSRLVIDPDTVKDYLARWCTEHGAYYDDLLATVLPDGGTLRPLELSPLLQTMSTEVANAVRRDALAQRMDIVVEATMASPAYGERLLLSLAKADYRALLIVSVETDQQTAHARAVERWWTGRQAEPELGGRLVLPETIDAAYPGTRSASACRTNARNLTETIRAGGSAIEHVTIAEYDDGALARLDADPPRALDA</sequence>
<keyword evidence="3" id="KW-0547">Nucleotide-binding</keyword>
<gene>
    <name evidence="8" type="ORF">ET495_03025</name>
</gene>
<evidence type="ECO:0000256" key="1">
    <source>
        <dbReference type="ARBA" id="ARBA00009104"/>
    </source>
</evidence>
<dbReference type="Pfam" id="PF06414">
    <property type="entry name" value="Zeta_toxin"/>
    <property type="match status" value="1"/>
</dbReference>
<dbReference type="EMBL" id="CP035495">
    <property type="protein sequence ID" value="QAY62398.1"/>
    <property type="molecule type" value="Genomic_DNA"/>
</dbReference>
<dbReference type="EC" id="2.7.1.176" evidence="2"/>
<dbReference type="Proteomes" id="UP000291758">
    <property type="component" value="Chromosome"/>
</dbReference>
<feature type="domain" description="Zeta toxin" evidence="7">
    <location>
        <begin position="66"/>
        <end position="237"/>
    </location>
</feature>
<organism evidence="8 9">
    <name type="scientific">Xylanimonas allomyrinae</name>
    <dbReference type="NCBI Taxonomy" id="2509459"/>
    <lineage>
        <taxon>Bacteria</taxon>
        <taxon>Bacillati</taxon>
        <taxon>Actinomycetota</taxon>
        <taxon>Actinomycetes</taxon>
        <taxon>Micrococcales</taxon>
        <taxon>Promicromonosporaceae</taxon>
        <taxon>Xylanimonas</taxon>
    </lineage>
</organism>
<dbReference type="OrthoDB" id="4451554at2"/>
<protein>
    <recommendedName>
        <fullName evidence="5">UDP-N-acetylglucosamine kinase</fullName>
        <ecNumber evidence="2">2.7.1.176</ecNumber>
    </recommendedName>
    <alternativeName>
        <fullName evidence="5">UDP-N-acetylglucosamine kinase</fullName>
    </alternativeName>
</protein>
<evidence type="ECO:0000313" key="8">
    <source>
        <dbReference type="EMBL" id="QAY62398.1"/>
    </source>
</evidence>
<evidence type="ECO:0000256" key="5">
    <source>
        <dbReference type="ARBA" id="ARBA00032897"/>
    </source>
</evidence>
<dbReference type="InterPro" id="IPR027417">
    <property type="entry name" value="P-loop_NTPase"/>
</dbReference>
<dbReference type="GO" id="GO:0016301">
    <property type="term" value="F:kinase activity"/>
    <property type="evidence" value="ECO:0007669"/>
    <property type="project" value="InterPro"/>
</dbReference>
<dbReference type="InterPro" id="IPR010488">
    <property type="entry name" value="Zeta_toxin_domain"/>
</dbReference>
<dbReference type="Gene3D" id="3.40.50.300">
    <property type="entry name" value="P-loop containing nucleotide triphosphate hydrolases"/>
    <property type="match status" value="1"/>
</dbReference>
<evidence type="ECO:0000256" key="6">
    <source>
        <dbReference type="ARBA" id="ARBA00048178"/>
    </source>
</evidence>
<keyword evidence="4" id="KW-0067">ATP-binding</keyword>
<dbReference type="AlphaFoldDB" id="A0A4P6EWL1"/>
<evidence type="ECO:0000313" key="9">
    <source>
        <dbReference type="Proteomes" id="UP000291758"/>
    </source>
</evidence>
<evidence type="ECO:0000256" key="4">
    <source>
        <dbReference type="ARBA" id="ARBA00022840"/>
    </source>
</evidence>
<name>A0A4P6EWL1_9MICO</name>
<reference evidence="8 9" key="1">
    <citation type="submission" date="2019-01" db="EMBL/GenBank/DDBJ databases">
        <title>Genome sequencing of strain 2JSPR-7.</title>
        <authorList>
            <person name="Heo J."/>
            <person name="Kim S.-J."/>
            <person name="Kim J.-S."/>
            <person name="Hong S.-B."/>
            <person name="Kwon S.-W."/>
        </authorList>
    </citation>
    <scope>NUCLEOTIDE SEQUENCE [LARGE SCALE GENOMIC DNA]</scope>
    <source>
        <strain evidence="8 9">2JSPR-7</strain>
    </source>
</reference>
<proteinExistence type="inferred from homology"/>
<dbReference type="KEGG" id="xyl:ET495_03025"/>